<keyword evidence="1" id="KW-0732">Signal</keyword>
<dbReference type="Pfam" id="PF24249">
    <property type="entry name" value="DUF7452"/>
    <property type="match status" value="1"/>
</dbReference>
<gene>
    <name evidence="3" type="ORF">GCM10009105_37100</name>
</gene>
<dbReference type="RefSeq" id="WP_343794000.1">
    <property type="nucleotide sequence ID" value="NZ_BAAAEU010000028.1"/>
</dbReference>
<name>A0ABN1IZ48_9GAMM</name>
<organism evidence="3 4">
    <name type="scientific">Dokdonella soli</name>
    <dbReference type="NCBI Taxonomy" id="529810"/>
    <lineage>
        <taxon>Bacteria</taxon>
        <taxon>Pseudomonadati</taxon>
        <taxon>Pseudomonadota</taxon>
        <taxon>Gammaproteobacteria</taxon>
        <taxon>Lysobacterales</taxon>
        <taxon>Rhodanobacteraceae</taxon>
        <taxon>Dokdonella</taxon>
    </lineage>
</organism>
<evidence type="ECO:0000256" key="1">
    <source>
        <dbReference type="SAM" id="SignalP"/>
    </source>
</evidence>
<sequence length="701" mass="72319">MKHPVTTRARHARPAGLLVLAVLATQASALTWPNLSGIGPCQGTLQACIDSAVAGDTVQVGYDHLLLPDGYTAIDEDISIGKSLTLTAASGIDAVFAPGRTIVVNSPGSGATSVTLRNLVLRHAHVTINHFSDSASSYAVDGLRIIETDTPGNCAIRYYDFGSGAPQFTVGNSAIELNHSGVSACALFAQGNGGSWSGAFSGNRIHAANGSGSGTSLVQVLGSSAGTFRISANQISGGGYAGGIAVSQSAGSGANVWYVDDNYVSGERVAPLSGYAGILVQPRNSELHVVNNTVRDGTQGLWIMPPSATPDNTSGVVANNIVAFHSGFGLAINGGLAAVGEHNNLVFHNLGGDTTGPSTVVADPQFMGARNAHVYGSSPARDGGNSADVPAFTLDADGERRITGPSVDIGAFEYSLDRGFVHASQPADACCNSSLIQWQEFGDGVGGNETMLLTPHHGNGNPVQLAQNLGSWLVSDAAPPLWALFHENTGVAMQSGRAFSVFAPTYGYTHFVHTTTLANITANYTRLPTLDGGVSALAFVTHNYNPGFVGGTYHDHRVGLERVGGDWYIRNEDLADMPVGVSFNVVVAPVFASANAWQVIVPSATAGVALSHPLLDDNPCAAPQVTRVDNPFDPAVVLDDVPFALRYAAGYGGAPGHWSIVAEGSGSPAFPAGAGFNVMVPGAQAGACRDNDRIFADGFDP</sequence>
<dbReference type="Proteomes" id="UP001501523">
    <property type="component" value="Unassembled WGS sequence"/>
</dbReference>
<comment type="caution">
    <text evidence="3">The sequence shown here is derived from an EMBL/GenBank/DDBJ whole genome shotgun (WGS) entry which is preliminary data.</text>
</comment>
<evidence type="ECO:0000259" key="2">
    <source>
        <dbReference type="Pfam" id="PF24249"/>
    </source>
</evidence>
<dbReference type="NCBIfam" id="NF041518">
    <property type="entry name" value="choice_anch_Q"/>
    <property type="match status" value="1"/>
</dbReference>
<proteinExistence type="predicted"/>
<feature type="domain" description="DUF7452" evidence="2">
    <location>
        <begin position="481"/>
        <end position="587"/>
    </location>
</feature>
<dbReference type="SUPFAM" id="SSF51126">
    <property type="entry name" value="Pectin lyase-like"/>
    <property type="match status" value="1"/>
</dbReference>
<keyword evidence="4" id="KW-1185">Reference proteome</keyword>
<evidence type="ECO:0000313" key="3">
    <source>
        <dbReference type="EMBL" id="GAA0724357.1"/>
    </source>
</evidence>
<protein>
    <recommendedName>
        <fullName evidence="2">DUF7452 domain-containing protein</fullName>
    </recommendedName>
</protein>
<evidence type="ECO:0000313" key="4">
    <source>
        <dbReference type="Proteomes" id="UP001501523"/>
    </source>
</evidence>
<accession>A0ABN1IZ48</accession>
<reference evidence="4" key="1">
    <citation type="journal article" date="2019" name="Int. J. Syst. Evol. Microbiol.">
        <title>The Global Catalogue of Microorganisms (GCM) 10K type strain sequencing project: providing services to taxonomists for standard genome sequencing and annotation.</title>
        <authorList>
            <consortium name="The Broad Institute Genomics Platform"/>
            <consortium name="The Broad Institute Genome Sequencing Center for Infectious Disease"/>
            <person name="Wu L."/>
            <person name="Ma J."/>
        </authorList>
    </citation>
    <scope>NUCLEOTIDE SEQUENCE [LARGE SCALE GENOMIC DNA]</scope>
    <source>
        <strain evidence="4">JCM 15421</strain>
    </source>
</reference>
<feature type="signal peptide" evidence="1">
    <location>
        <begin position="1"/>
        <end position="29"/>
    </location>
</feature>
<dbReference type="InterPro" id="IPR059226">
    <property type="entry name" value="Choice_anch_Q_dom"/>
</dbReference>
<dbReference type="InterPro" id="IPR055875">
    <property type="entry name" value="DUF7452"/>
</dbReference>
<dbReference type="EMBL" id="BAAAEU010000028">
    <property type="protein sequence ID" value="GAA0724357.1"/>
    <property type="molecule type" value="Genomic_DNA"/>
</dbReference>
<dbReference type="InterPro" id="IPR011050">
    <property type="entry name" value="Pectin_lyase_fold/virulence"/>
</dbReference>
<feature type="chain" id="PRO_5046725889" description="DUF7452 domain-containing protein" evidence="1">
    <location>
        <begin position="30"/>
        <end position="701"/>
    </location>
</feature>